<dbReference type="EC" id="2.5.1.10" evidence="7"/>
<dbReference type="SUPFAM" id="SSF48576">
    <property type="entry name" value="Terpenoid synthases"/>
    <property type="match status" value="1"/>
</dbReference>
<reference evidence="7 8" key="1">
    <citation type="submission" date="2020-08" db="EMBL/GenBank/DDBJ databases">
        <title>Sequencing the genomes of 1000 actinobacteria strains.</title>
        <authorList>
            <person name="Klenk H.-P."/>
        </authorList>
    </citation>
    <scope>NUCLEOTIDE SEQUENCE [LARGE SCALE GENOMIC DNA]</scope>
    <source>
        <strain evidence="7 8">DSM 45584</strain>
    </source>
</reference>
<evidence type="ECO:0000256" key="3">
    <source>
        <dbReference type="ARBA" id="ARBA00022679"/>
    </source>
</evidence>
<dbReference type="GO" id="GO:0046872">
    <property type="term" value="F:metal ion binding"/>
    <property type="evidence" value="ECO:0007669"/>
    <property type="project" value="UniProtKB-KW"/>
</dbReference>
<dbReference type="EC" id="2.5.1.29" evidence="7"/>
<evidence type="ECO:0000256" key="2">
    <source>
        <dbReference type="ARBA" id="ARBA00006706"/>
    </source>
</evidence>
<evidence type="ECO:0000256" key="6">
    <source>
        <dbReference type="RuleBase" id="RU004466"/>
    </source>
</evidence>
<keyword evidence="3 6" id="KW-0808">Transferase</keyword>
<comment type="caution">
    <text evidence="7">The sequence shown here is derived from an EMBL/GenBank/DDBJ whole genome shotgun (WGS) entry which is preliminary data.</text>
</comment>
<keyword evidence="8" id="KW-1185">Reference proteome</keyword>
<organism evidence="7 8">
    <name type="scientific">Saccharopolyspora phatthalungensis</name>
    <dbReference type="NCBI Taxonomy" id="664693"/>
    <lineage>
        <taxon>Bacteria</taxon>
        <taxon>Bacillati</taxon>
        <taxon>Actinomycetota</taxon>
        <taxon>Actinomycetes</taxon>
        <taxon>Pseudonocardiales</taxon>
        <taxon>Pseudonocardiaceae</taxon>
        <taxon>Saccharopolyspora</taxon>
    </lineage>
</organism>
<name>A0A840QI69_9PSEU</name>
<evidence type="ECO:0000256" key="1">
    <source>
        <dbReference type="ARBA" id="ARBA00001946"/>
    </source>
</evidence>
<evidence type="ECO:0000256" key="5">
    <source>
        <dbReference type="ARBA" id="ARBA00022842"/>
    </source>
</evidence>
<gene>
    <name evidence="7" type="ORF">BJ970_007527</name>
</gene>
<dbReference type="InterPro" id="IPR000092">
    <property type="entry name" value="Polyprenyl_synt"/>
</dbReference>
<dbReference type="Gene3D" id="1.10.600.10">
    <property type="entry name" value="Farnesyl Diphosphate Synthase"/>
    <property type="match status" value="1"/>
</dbReference>
<dbReference type="PROSITE" id="PS00444">
    <property type="entry name" value="POLYPRENYL_SYNTHASE_2"/>
    <property type="match status" value="1"/>
</dbReference>
<dbReference type="Proteomes" id="UP000584374">
    <property type="component" value="Unassembled WGS sequence"/>
</dbReference>
<dbReference type="EMBL" id="JACHIW010000003">
    <property type="protein sequence ID" value="MBB5159927.1"/>
    <property type="molecule type" value="Genomic_DNA"/>
</dbReference>
<dbReference type="PANTHER" id="PTHR12001">
    <property type="entry name" value="GERANYLGERANYL PYROPHOSPHATE SYNTHASE"/>
    <property type="match status" value="1"/>
</dbReference>
<dbReference type="EC" id="2.5.1.1" evidence="7"/>
<dbReference type="Pfam" id="PF00348">
    <property type="entry name" value="polyprenyl_synt"/>
    <property type="match status" value="1"/>
</dbReference>
<keyword evidence="5" id="KW-0460">Magnesium</keyword>
<comment type="similarity">
    <text evidence="2 6">Belongs to the FPP/GGPP synthase family.</text>
</comment>
<accession>A0A840QI69</accession>
<dbReference type="GO" id="GO:0004311">
    <property type="term" value="F:geranylgeranyl diphosphate synthase activity"/>
    <property type="evidence" value="ECO:0007669"/>
    <property type="project" value="UniProtKB-EC"/>
</dbReference>
<dbReference type="InterPro" id="IPR033749">
    <property type="entry name" value="Polyprenyl_synt_CS"/>
</dbReference>
<evidence type="ECO:0000256" key="4">
    <source>
        <dbReference type="ARBA" id="ARBA00022723"/>
    </source>
</evidence>
<dbReference type="GO" id="GO:0008299">
    <property type="term" value="P:isoprenoid biosynthetic process"/>
    <property type="evidence" value="ECO:0007669"/>
    <property type="project" value="InterPro"/>
</dbReference>
<sequence>MDDSDTRRGRQTLHRQIATRYPTHPASEQFGRHTAILLGDLILGWSYELVHGAELDPARASRVWLLLNAMRTETLSGQYLDLLSTGVLDDDMEGALTVATYKTAKYTVERPLQLGSILAGAGQEMLDTWTAYGIPVGEAFQLRDDLLGVFADPADTGKSAIDDLRDGKHTVLLALAWKRADADQRSRLRALIGNPDLDETHAAEIRHIFTVTGSRATVEEMIVHRYNAALAALQAAQLPAEDDAVLRELATRATQRGH</sequence>
<protein>
    <submittedName>
        <fullName evidence="7">Geranylgeranyl diphosphate synthase type I</fullName>
        <ecNumber evidence="7">2.5.1.1</ecNumber>
        <ecNumber evidence="7">2.5.1.10</ecNumber>
        <ecNumber evidence="7">2.5.1.29</ecNumber>
    </submittedName>
</protein>
<evidence type="ECO:0000313" key="7">
    <source>
        <dbReference type="EMBL" id="MBB5159927.1"/>
    </source>
</evidence>
<dbReference type="GO" id="GO:0004161">
    <property type="term" value="F:dimethylallyltranstransferase activity"/>
    <property type="evidence" value="ECO:0007669"/>
    <property type="project" value="UniProtKB-EC"/>
</dbReference>
<proteinExistence type="inferred from homology"/>
<dbReference type="PANTHER" id="PTHR12001:SF85">
    <property type="entry name" value="SHORT CHAIN ISOPRENYL DIPHOSPHATE SYNTHASE"/>
    <property type="match status" value="1"/>
</dbReference>
<dbReference type="GO" id="GO:0004337">
    <property type="term" value="F:(2E,6E)-farnesyl diphosphate synthase activity"/>
    <property type="evidence" value="ECO:0007669"/>
    <property type="project" value="UniProtKB-EC"/>
</dbReference>
<comment type="cofactor">
    <cofactor evidence="1">
        <name>Mg(2+)</name>
        <dbReference type="ChEBI" id="CHEBI:18420"/>
    </cofactor>
</comment>
<dbReference type="InterPro" id="IPR008949">
    <property type="entry name" value="Isoprenoid_synthase_dom_sf"/>
</dbReference>
<dbReference type="AlphaFoldDB" id="A0A840QI69"/>
<keyword evidence="4" id="KW-0479">Metal-binding</keyword>
<evidence type="ECO:0000313" key="8">
    <source>
        <dbReference type="Proteomes" id="UP000584374"/>
    </source>
</evidence>